<dbReference type="PATRIC" id="fig|322095.3.peg.315"/>
<dbReference type="GO" id="GO:0005829">
    <property type="term" value="C:cytosol"/>
    <property type="evidence" value="ECO:0007669"/>
    <property type="project" value="TreeGrafter"/>
</dbReference>
<dbReference type="InterPro" id="IPR036397">
    <property type="entry name" value="RNaseH_sf"/>
</dbReference>
<dbReference type="PANTHER" id="PTHR30231">
    <property type="entry name" value="DNA POLYMERASE III SUBUNIT EPSILON"/>
    <property type="match status" value="1"/>
</dbReference>
<dbReference type="Gene3D" id="3.30.420.10">
    <property type="entry name" value="Ribonuclease H-like superfamily/Ribonuclease H"/>
    <property type="match status" value="1"/>
</dbReference>
<dbReference type="GO" id="GO:0008408">
    <property type="term" value="F:3'-5' exonuclease activity"/>
    <property type="evidence" value="ECO:0007669"/>
    <property type="project" value="TreeGrafter"/>
</dbReference>
<gene>
    <name evidence="2" type="ORF">HMPREF3185_00319</name>
</gene>
<dbReference type="OrthoDB" id="9803913at2"/>
<dbReference type="InterPro" id="IPR012337">
    <property type="entry name" value="RNaseH-like_sf"/>
</dbReference>
<feature type="domain" description="Exonuclease" evidence="1">
    <location>
        <begin position="5"/>
        <end position="171"/>
    </location>
</feature>
<dbReference type="Pfam" id="PF00929">
    <property type="entry name" value="RNase_T"/>
    <property type="match status" value="1"/>
</dbReference>
<sequence>MSKLNFIAIDVETATQKRSSICEVGICVVRDSKIVETRSWLVQPEDNAYAYWNIQVHGIRPEDTATAPSFPDVWEEIAREYLEEFDTFVAHNAPFDRSCLERTAELYEIELGELKWDCSLKRARQIYDFESNSLASLCDQLQITRGRHHRAGDDAEMCARLYLREWADAPAKGRRR</sequence>
<evidence type="ECO:0000313" key="2">
    <source>
        <dbReference type="EMBL" id="KXB77976.1"/>
    </source>
</evidence>
<dbReference type="GO" id="GO:0003676">
    <property type="term" value="F:nucleic acid binding"/>
    <property type="evidence" value="ECO:0007669"/>
    <property type="project" value="InterPro"/>
</dbReference>
<dbReference type="GO" id="GO:0006259">
    <property type="term" value="P:DNA metabolic process"/>
    <property type="evidence" value="ECO:0007669"/>
    <property type="project" value="UniProtKB-ARBA"/>
</dbReference>
<dbReference type="STRING" id="322095.HMPREF3185_00319"/>
<organism evidence="2 3">
    <name type="scientific">Porphyromonas somerae</name>
    <dbReference type="NCBI Taxonomy" id="322095"/>
    <lineage>
        <taxon>Bacteria</taxon>
        <taxon>Pseudomonadati</taxon>
        <taxon>Bacteroidota</taxon>
        <taxon>Bacteroidia</taxon>
        <taxon>Bacteroidales</taxon>
        <taxon>Porphyromonadaceae</taxon>
        <taxon>Porphyromonas</taxon>
    </lineage>
</organism>
<dbReference type="Proteomes" id="UP000070224">
    <property type="component" value="Unassembled WGS sequence"/>
</dbReference>
<evidence type="ECO:0000259" key="1">
    <source>
        <dbReference type="SMART" id="SM00479"/>
    </source>
</evidence>
<dbReference type="SUPFAM" id="SSF53098">
    <property type="entry name" value="Ribonuclease H-like"/>
    <property type="match status" value="1"/>
</dbReference>
<comment type="caution">
    <text evidence="2">The sequence shown here is derived from an EMBL/GenBank/DDBJ whole genome shotgun (WGS) entry which is preliminary data.</text>
</comment>
<reference evidence="3" key="1">
    <citation type="submission" date="2016-01" db="EMBL/GenBank/DDBJ databases">
        <authorList>
            <person name="Mitreva M."/>
            <person name="Pepin K.H."/>
            <person name="Mihindukulasuriya K.A."/>
            <person name="Fulton R."/>
            <person name="Fronick C."/>
            <person name="O'Laughlin M."/>
            <person name="Miner T."/>
            <person name="Herter B."/>
            <person name="Rosa B.A."/>
            <person name="Cordes M."/>
            <person name="Tomlinson C."/>
            <person name="Wollam A."/>
            <person name="Palsikar V.B."/>
            <person name="Mardis E.R."/>
            <person name="Wilson R.K."/>
        </authorList>
    </citation>
    <scope>NUCLEOTIDE SEQUENCE [LARGE SCALE GENOMIC DNA]</scope>
    <source>
        <strain evidence="3">KA00683</strain>
    </source>
</reference>
<accession>A0A134BDF3</accession>
<protein>
    <submittedName>
        <fullName evidence="2">DNA polymerase III, epsilon subunit domain protein</fullName>
    </submittedName>
</protein>
<dbReference type="EMBL" id="LSDK01000021">
    <property type="protein sequence ID" value="KXB77976.1"/>
    <property type="molecule type" value="Genomic_DNA"/>
</dbReference>
<evidence type="ECO:0000313" key="3">
    <source>
        <dbReference type="Proteomes" id="UP000070224"/>
    </source>
</evidence>
<dbReference type="CDD" id="cd06130">
    <property type="entry name" value="DNA_pol_III_epsilon_like"/>
    <property type="match status" value="1"/>
</dbReference>
<keyword evidence="3" id="KW-1185">Reference proteome</keyword>
<dbReference type="RefSeq" id="WP_060934880.1">
    <property type="nucleotide sequence ID" value="NZ_KQ960414.1"/>
</dbReference>
<dbReference type="InterPro" id="IPR013520">
    <property type="entry name" value="Ribonucl_H"/>
</dbReference>
<dbReference type="SMART" id="SM00479">
    <property type="entry name" value="EXOIII"/>
    <property type="match status" value="1"/>
</dbReference>
<dbReference type="PANTHER" id="PTHR30231:SF42">
    <property type="entry name" value="EXONUCLEASE"/>
    <property type="match status" value="1"/>
</dbReference>
<dbReference type="AlphaFoldDB" id="A0A134BDF3"/>
<name>A0A134BDF3_9PORP</name>
<proteinExistence type="predicted"/>